<evidence type="ECO:0000256" key="5">
    <source>
        <dbReference type="ARBA" id="ARBA00022792"/>
    </source>
</evidence>
<accession>A0AAV4I722</accession>
<evidence type="ECO:0000256" key="3">
    <source>
        <dbReference type="ARBA" id="ARBA00022617"/>
    </source>
</evidence>
<keyword evidence="3 11" id="KW-0349">Heme</keyword>
<gene>
    <name evidence="13" type="ORF">ElyMa_004677800</name>
</gene>
<feature type="region of interest" description="Disordered" evidence="12">
    <location>
        <begin position="206"/>
        <end position="263"/>
    </location>
</feature>
<dbReference type="GO" id="GO:0004408">
    <property type="term" value="F:holocytochrome-c synthase activity"/>
    <property type="evidence" value="ECO:0007669"/>
    <property type="project" value="UniProtKB-EC"/>
</dbReference>
<feature type="compositionally biased region" description="Polar residues" evidence="12">
    <location>
        <begin position="141"/>
        <end position="151"/>
    </location>
</feature>
<sequence length="507" mass="55725">MGAVTSTQVASNFFMGAKQDSDSSAPPLLSHPEASPIKTEAGDKLSKTVSEEGVKLLPGGDSVQHPKECPMHQIGDGKGVAGKLRIIDTAAKDDGSIKLQKEILSPKVLYNKPSANKENSPPASEVTVNSLSISKEVKEVLQSSKSSTESNGIHKELSPTEKPTLLASVKKLSENVTNLSPTEASHRLGRTVKAVVPASSVSATNVNKSIPSECPMSEAAQAKKSSSPTSYPSECPMSQAAQANKSSSPVSYPSACPMSQGEDKAKATLDEINADNMMPPPNQRPAPDQPFALPTDRVVSSIPKADSDEKWVYPSPQMFWNAMLRKVAVLIFAMFKTFDDLTGWRWKDSDISPKDMDNIINIHNSNNELAWREVLKWEALHADECTSPRLKRFAGFASKYSPRARIRSWLGYELPFDRHDWVVDRNGKEVRYIIDYYDGGKVNKDYEFALLDVRPALDSFEAVKDRVKVAVWRWTVALQEKGARQPAEESAPLDLSKTLNQEREKPS</sequence>
<evidence type="ECO:0000256" key="9">
    <source>
        <dbReference type="ARBA" id="ARBA00023239"/>
    </source>
</evidence>
<dbReference type="PANTHER" id="PTHR12743:SF0">
    <property type="entry name" value="HOLOCYTOCHROME C-TYPE SYNTHASE"/>
    <property type="match status" value="1"/>
</dbReference>
<evidence type="ECO:0000256" key="12">
    <source>
        <dbReference type="SAM" id="MobiDB-lite"/>
    </source>
</evidence>
<keyword evidence="14" id="KW-1185">Reference proteome</keyword>
<evidence type="ECO:0000256" key="7">
    <source>
        <dbReference type="ARBA" id="ARBA00023128"/>
    </source>
</evidence>
<feature type="region of interest" description="Disordered" evidence="12">
    <location>
        <begin position="140"/>
        <end position="164"/>
    </location>
</feature>
<name>A0AAV4I722_9GAST</name>
<feature type="region of interest" description="Disordered" evidence="12">
    <location>
        <begin position="481"/>
        <end position="507"/>
    </location>
</feature>
<evidence type="ECO:0000256" key="2">
    <source>
        <dbReference type="ARBA" id="ARBA00007255"/>
    </source>
</evidence>
<organism evidence="13 14">
    <name type="scientific">Elysia marginata</name>
    <dbReference type="NCBI Taxonomy" id="1093978"/>
    <lineage>
        <taxon>Eukaryota</taxon>
        <taxon>Metazoa</taxon>
        <taxon>Spiralia</taxon>
        <taxon>Lophotrochozoa</taxon>
        <taxon>Mollusca</taxon>
        <taxon>Gastropoda</taxon>
        <taxon>Heterobranchia</taxon>
        <taxon>Euthyneura</taxon>
        <taxon>Panpulmonata</taxon>
        <taxon>Sacoglossa</taxon>
        <taxon>Placobranchoidea</taxon>
        <taxon>Plakobranchidae</taxon>
        <taxon>Elysia</taxon>
    </lineage>
</organism>
<dbReference type="PROSITE" id="PS00821">
    <property type="entry name" value="CYTO_HEME_LYASE_1"/>
    <property type="match status" value="1"/>
</dbReference>
<evidence type="ECO:0000313" key="13">
    <source>
        <dbReference type="EMBL" id="GFS05287.1"/>
    </source>
</evidence>
<feature type="compositionally biased region" description="Polar residues" evidence="12">
    <location>
        <begin position="239"/>
        <end position="251"/>
    </location>
</feature>
<comment type="subcellular location">
    <subcellularLocation>
        <location evidence="1 11">Mitochondrion inner membrane</location>
    </subcellularLocation>
</comment>
<keyword evidence="9 11" id="KW-0456">Lyase</keyword>
<keyword evidence="8 11" id="KW-0472">Membrane</keyword>
<evidence type="ECO:0000256" key="1">
    <source>
        <dbReference type="ARBA" id="ARBA00004273"/>
    </source>
</evidence>
<comment type="caution">
    <text evidence="13">The sequence shown here is derived from an EMBL/GenBank/DDBJ whole genome shotgun (WGS) entry which is preliminary data.</text>
</comment>
<dbReference type="PROSITE" id="PS00822">
    <property type="entry name" value="CYTO_HEME_LYASE_2"/>
    <property type="match status" value="1"/>
</dbReference>
<dbReference type="EC" id="4.4.1.17" evidence="11"/>
<dbReference type="Pfam" id="PF01265">
    <property type="entry name" value="Cyto_heme_lyase"/>
    <property type="match status" value="1"/>
</dbReference>
<dbReference type="AlphaFoldDB" id="A0AAV4I722"/>
<dbReference type="EMBL" id="BMAT01009378">
    <property type="protein sequence ID" value="GFS05287.1"/>
    <property type="molecule type" value="Genomic_DNA"/>
</dbReference>
<feature type="compositionally biased region" description="Basic and acidic residues" evidence="12">
    <location>
        <begin position="40"/>
        <end position="54"/>
    </location>
</feature>
<comment type="catalytic activity">
    <reaction evidence="10">
        <text>holo-[cytochrome c] = apo-[cytochrome c] + heme b</text>
        <dbReference type="Rhea" id="RHEA:22648"/>
        <dbReference type="Rhea" id="RHEA-COMP:10725"/>
        <dbReference type="Rhea" id="RHEA-COMP:10726"/>
        <dbReference type="ChEBI" id="CHEBI:29950"/>
        <dbReference type="ChEBI" id="CHEBI:60344"/>
        <dbReference type="ChEBI" id="CHEBI:83739"/>
        <dbReference type="EC" id="4.4.1.17"/>
    </reaction>
    <physiologicalReaction direction="right-to-left" evidence="10">
        <dbReference type="Rhea" id="RHEA:22650"/>
    </physiologicalReaction>
</comment>
<protein>
    <recommendedName>
        <fullName evidence="11">Holocytochrome c-type synthase</fullName>
        <ecNumber evidence="11">4.4.1.17</ecNumber>
    </recommendedName>
</protein>
<dbReference type="GO" id="GO:0046872">
    <property type="term" value="F:metal ion binding"/>
    <property type="evidence" value="ECO:0007669"/>
    <property type="project" value="UniProtKB-KW"/>
</dbReference>
<comment type="function">
    <text evidence="11">Lyase that catalyzes the covalent linking of the heme group to the cytochrome C apoprotein to produce the mature functional cytochrome.</text>
</comment>
<evidence type="ECO:0000256" key="11">
    <source>
        <dbReference type="RuleBase" id="RU363130"/>
    </source>
</evidence>
<keyword evidence="7 11" id="KW-0496">Mitochondrion</keyword>
<reference evidence="13 14" key="1">
    <citation type="journal article" date="2021" name="Elife">
        <title>Chloroplast acquisition without the gene transfer in kleptoplastic sea slugs, Plakobranchus ocellatus.</title>
        <authorList>
            <person name="Maeda T."/>
            <person name="Takahashi S."/>
            <person name="Yoshida T."/>
            <person name="Shimamura S."/>
            <person name="Takaki Y."/>
            <person name="Nagai Y."/>
            <person name="Toyoda A."/>
            <person name="Suzuki Y."/>
            <person name="Arimoto A."/>
            <person name="Ishii H."/>
            <person name="Satoh N."/>
            <person name="Nishiyama T."/>
            <person name="Hasebe M."/>
            <person name="Maruyama T."/>
            <person name="Minagawa J."/>
            <person name="Obokata J."/>
            <person name="Shigenobu S."/>
        </authorList>
    </citation>
    <scope>NUCLEOTIDE SEQUENCE [LARGE SCALE GENOMIC DNA]</scope>
</reference>
<evidence type="ECO:0000256" key="4">
    <source>
        <dbReference type="ARBA" id="ARBA00022723"/>
    </source>
</evidence>
<keyword evidence="5 11" id="KW-0999">Mitochondrion inner membrane</keyword>
<evidence type="ECO:0000256" key="10">
    <source>
        <dbReference type="ARBA" id="ARBA00023944"/>
    </source>
</evidence>
<feature type="compositionally biased region" description="Polar residues" evidence="12">
    <location>
        <begin position="223"/>
        <end position="232"/>
    </location>
</feature>
<dbReference type="PANTHER" id="PTHR12743">
    <property type="entry name" value="CYTOCHROME C1 HEME LYASE"/>
    <property type="match status" value="1"/>
</dbReference>
<dbReference type="GO" id="GO:0005743">
    <property type="term" value="C:mitochondrial inner membrane"/>
    <property type="evidence" value="ECO:0007669"/>
    <property type="project" value="UniProtKB-SubCell"/>
</dbReference>
<feature type="region of interest" description="Disordered" evidence="12">
    <location>
        <begin position="15"/>
        <end position="77"/>
    </location>
</feature>
<comment type="similarity">
    <text evidence="2 11">Belongs to the cytochrome c-type heme lyase family.</text>
</comment>
<evidence type="ECO:0000256" key="6">
    <source>
        <dbReference type="ARBA" id="ARBA00023004"/>
    </source>
</evidence>
<evidence type="ECO:0000313" key="14">
    <source>
        <dbReference type="Proteomes" id="UP000762676"/>
    </source>
</evidence>
<keyword evidence="6 11" id="KW-0408">Iron</keyword>
<proteinExistence type="inferred from homology"/>
<evidence type="ECO:0000256" key="8">
    <source>
        <dbReference type="ARBA" id="ARBA00023136"/>
    </source>
</evidence>
<keyword evidence="4 11" id="KW-0479">Metal-binding</keyword>
<dbReference type="InterPro" id="IPR000511">
    <property type="entry name" value="Holocyt_c/c1_synthase"/>
</dbReference>
<dbReference type="Proteomes" id="UP000762676">
    <property type="component" value="Unassembled WGS sequence"/>
</dbReference>